<comment type="caution">
    <text evidence="13">The sequence shown here is derived from an EMBL/GenBank/DDBJ whole genome shotgun (WGS) entry which is preliminary data.</text>
</comment>
<comment type="pathway">
    <text evidence="2 11">Cofactor biosynthesis; NAD(+) biosynthesis; deamido-NAD(+) from nicotinate D-ribonucleotide: step 1/1.</text>
</comment>
<evidence type="ECO:0000256" key="5">
    <source>
        <dbReference type="ARBA" id="ARBA00022679"/>
    </source>
</evidence>
<comment type="catalytic activity">
    <reaction evidence="10 11">
        <text>nicotinate beta-D-ribonucleotide + ATP + H(+) = deamido-NAD(+) + diphosphate</text>
        <dbReference type="Rhea" id="RHEA:22860"/>
        <dbReference type="ChEBI" id="CHEBI:15378"/>
        <dbReference type="ChEBI" id="CHEBI:30616"/>
        <dbReference type="ChEBI" id="CHEBI:33019"/>
        <dbReference type="ChEBI" id="CHEBI:57502"/>
        <dbReference type="ChEBI" id="CHEBI:58437"/>
        <dbReference type="EC" id="2.7.7.18"/>
    </reaction>
</comment>
<keyword evidence="5 11" id="KW-0808">Transferase</keyword>
<evidence type="ECO:0000256" key="6">
    <source>
        <dbReference type="ARBA" id="ARBA00022695"/>
    </source>
</evidence>
<dbReference type="Pfam" id="PF01467">
    <property type="entry name" value="CTP_transf_like"/>
    <property type="match status" value="1"/>
</dbReference>
<evidence type="ECO:0000256" key="7">
    <source>
        <dbReference type="ARBA" id="ARBA00022741"/>
    </source>
</evidence>
<dbReference type="CDD" id="cd02165">
    <property type="entry name" value="NMNAT"/>
    <property type="match status" value="1"/>
</dbReference>
<dbReference type="PANTHER" id="PTHR39321">
    <property type="entry name" value="NICOTINATE-NUCLEOTIDE ADENYLYLTRANSFERASE-RELATED"/>
    <property type="match status" value="1"/>
</dbReference>
<evidence type="ECO:0000259" key="12">
    <source>
        <dbReference type="Pfam" id="PF01467"/>
    </source>
</evidence>
<name>A0ABT4VE32_9HELI</name>
<feature type="domain" description="Cytidyltransferase-like" evidence="12">
    <location>
        <begin position="6"/>
        <end position="156"/>
    </location>
</feature>
<evidence type="ECO:0000256" key="4">
    <source>
        <dbReference type="ARBA" id="ARBA00022642"/>
    </source>
</evidence>
<evidence type="ECO:0000256" key="9">
    <source>
        <dbReference type="ARBA" id="ARBA00023027"/>
    </source>
</evidence>
<evidence type="ECO:0000313" key="14">
    <source>
        <dbReference type="Proteomes" id="UP001210261"/>
    </source>
</evidence>
<comment type="function">
    <text evidence="1 11">Catalyzes the reversible adenylation of nicotinate mononucleotide (NaMN) to nicotinic acid adenine dinucleotide (NaAD).</text>
</comment>
<evidence type="ECO:0000256" key="3">
    <source>
        <dbReference type="ARBA" id="ARBA00009014"/>
    </source>
</evidence>
<evidence type="ECO:0000256" key="2">
    <source>
        <dbReference type="ARBA" id="ARBA00005019"/>
    </source>
</evidence>
<dbReference type="InterPro" id="IPR004821">
    <property type="entry name" value="Cyt_trans-like"/>
</dbReference>
<dbReference type="GO" id="GO:0016779">
    <property type="term" value="F:nucleotidyltransferase activity"/>
    <property type="evidence" value="ECO:0007669"/>
    <property type="project" value="UniProtKB-KW"/>
</dbReference>
<keyword evidence="4 11" id="KW-0662">Pyridine nucleotide biosynthesis</keyword>
<evidence type="ECO:0000256" key="10">
    <source>
        <dbReference type="ARBA" id="ARBA00048721"/>
    </source>
</evidence>
<dbReference type="EC" id="2.7.7.18" evidence="11"/>
<gene>
    <name evidence="11 13" type="primary">nadD</name>
    <name evidence="13" type="ORF">PF021_04620</name>
</gene>
<evidence type="ECO:0000256" key="8">
    <source>
        <dbReference type="ARBA" id="ARBA00022840"/>
    </source>
</evidence>
<dbReference type="SUPFAM" id="SSF52374">
    <property type="entry name" value="Nucleotidylyl transferase"/>
    <property type="match status" value="1"/>
</dbReference>
<dbReference type="RefSeq" id="WP_271021251.1">
    <property type="nucleotide sequence ID" value="NZ_JAQHXR010000002.1"/>
</dbReference>
<dbReference type="NCBIfam" id="TIGR00125">
    <property type="entry name" value="cyt_tran_rel"/>
    <property type="match status" value="1"/>
</dbReference>
<dbReference type="HAMAP" id="MF_00244">
    <property type="entry name" value="NaMN_adenylyltr"/>
    <property type="match status" value="1"/>
</dbReference>
<protein>
    <recommendedName>
        <fullName evidence="11">Probable nicotinate-nucleotide adenylyltransferase</fullName>
        <ecNumber evidence="11">2.7.7.18</ecNumber>
    </recommendedName>
    <alternativeName>
        <fullName evidence="11">Deamido-NAD(+) diphosphorylase</fullName>
    </alternativeName>
    <alternativeName>
        <fullName evidence="11">Deamido-NAD(+) pyrophosphorylase</fullName>
    </alternativeName>
    <alternativeName>
        <fullName evidence="11">Nicotinate mononucleotide adenylyltransferase</fullName>
        <shortName evidence="11">NaMN adenylyltransferase</shortName>
    </alternativeName>
</protein>
<evidence type="ECO:0000256" key="1">
    <source>
        <dbReference type="ARBA" id="ARBA00002324"/>
    </source>
</evidence>
<keyword evidence="8 11" id="KW-0067">ATP-binding</keyword>
<proteinExistence type="inferred from homology"/>
<keyword evidence="6 11" id="KW-0548">Nucleotidyltransferase</keyword>
<keyword evidence="9 11" id="KW-0520">NAD</keyword>
<dbReference type="InterPro" id="IPR005248">
    <property type="entry name" value="NadD/NMNAT"/>
</dbReference>
<reference evidence="13 14" key="1">
    <citation type="submission" date="2023-01" db="EMBL/GenBank/DDBJ databases">
        <title>Description of Helicobacter ibis sp. nov. isolated from faecal droppings of black-faced ibis (Theristicus melanopis).</title>
        <authorList>
            <person name="Lopez-Cantillo M."/>
            <person name="Vidal-Veuthey B."/>
            <person name="Mella A."/>
            <person name="De La Haba R."/>
            <person name="Collado L."/>
        </authorList>
    </citation>
    <scope>NUCLEOTIDE SEQUENCE [LARGE SCALE GENOMIC DNA]</scope>
    <source>
        <strain evidence="13 14">A82</strain>
    </source>
</reference>
<accession>A0ABT4VE32</accession>
<comment type="similarity">
    <text evidence="3 11">Belongs to the NadD family.</text>
</comment>
<keyword evidence="7 11" id="KW-0547">Nucleotide-binding</keyword>
<dbReference type="PANTHER" id="PTHR39321:SF3">
    <property type="entry name" value="PHOSPHOPANTETHEINE ADENYLYLTRANSFERASE"/>
    <property type="match status" value="1"/>
</dbReference>
<dbReference type="EMBL" id="JAQHXR010000002">
    <property type="protein sequence ID" value="MDA3968957.1"/>
    <property type="molecule type" value="Genomic_DNA"/>
</dbReference>
<keyword evidence="14" id="KW-1185">Reference proteome</keyword>
<sequence length="182" mass="21640">MGDLAVFGGSFDPPHIAHIEIVRSAIKNLDISKLLLIPTYLNPFKESFLFSPQQRFDWLVRIFRDESLVEVLDYEICNNKPTPTIDTISFIEQKYNPQKIYLLLGDDNLETLERWYRYESLKEKVEFVIIPRNKNVLNYNRLPFVRINISSTQIKEALKEKDREILRYLPKEILSDIERLYE</sequence>
<evidence type="ECO:0000256" key="11">
    <source>
        <dbReference type="HAMAP-Rule" id="MF_00244"/>
    </source>
</evidence>
<dbReference type="Gene3D" id="3.40.50.620">
    <property type="entry name" value="HUPs"/>
    <property type="match status" value="1"/>
</dbReference>
<organism evidence="13 14">
    <name type="scientific">Helicobacter ibis</name>
    <dbReference type="NCBI Taxonomy" id="2962633"/>
    <lineage>
        <taxon>Bacteria</taxon>
        <taxon>Pseudomonadati</taxon>
        <taxon>Campylobacterota</taxon>
        <taxon>Epsilonproteobacteria</taxon>
        <taxon>Campylobacterales</taxon>
        <taxon>Helicobacteraceae</taxon>
        <taxon>Helicobacter</taxon>
    </lineage>
</organism>
<dbReference type="Proteomes" id="UP001210261">
    <property type="component" value="Unassembled WGS sequence"/>
</dbReference>
<dbReference type="InterPro" id="IPR014729">
    <property type="entry name" value="Rossmann-like_a/b/a_fold"/>
</dbReference>
<evidence type="ECO:0000313" key="13">
    <source>
        <dbReference type="EMBL" id="MDA3968957.1"/>
    </source>
</evidence>
<dbReference type="NCBIfam" id="TIGR00482">
    <property type="entry name" value="nicotinate (nicotinamide) nucleotide adenylyltransferase"/>
    <property type="match status" value="1"/>
</dbReference>